<dbReference type="InterPro" id="IPR033644">
    <property type="entry name" value="Ferrochelatase_C"/>
</dbReference>
<dbReference type="PANTHER" id="PTHR11108">
    <property type="entry name" value="FERROCHELATASE"/>
    <property type="match status" value="1"/>
</dbReference>
<evidence type="ECO:0000256" key="5">
    <source>
        <dbReference type="ARBA" id="ARBA00023133"/>
    </source>
</evidence>
<comment type="subcellular location">
    <subcellularLocation>
        <location evidence="9 10">Cytoplasm</location>
    </subcellularLocation>
</comment>
<evidence type="ECO:0000256" key="4">
    <source>
        <dbReference type="ARBA" id="ARBA00023004"/>
    </source>
</evidence>
<evidence type="ECO:0000256" key="1">
    <source>
        <dbReference type="ARBA" id="ARBA00007718"/>
    </source>
</evidence>
<dbReference type="FunFam" id="3.40.50.1400:FF:000002">
    <property type="entry name" value="Ferrochelatase"/>
    <property type="match status" value="1"/>
</dbReference>
<evidence type="ECO:0000313" key="11">
    <source>
        <dbReference type="EMBL" id="EPD97758.1"/>
    </source>
</evidence>
<sequence>MNFPDPLSPQYKAGVLLINTGSPDTPDAASVRRYLAEFLSDERVIELPKWKWWPILHGIILTVRPAKSAQRYKGVWTKDGSPLIVHTRKTAEKLQAALGADVKVEWAMRYGNPNVKKVFKSLAASCEKVLVMPMFAQYAAQTSAACVDEVLSTMLKMRSQPSLRTVRDYHLEPAYIDALAAQVKASWEQFGRHDEVGGMLVMSFHGIPKKSSELGDVYERQCKETAAALAERLELREGSWMVAFQSRFGREEWLTPYTLPTVQRLGKTCSRVDVICPGFAADCLETLEEIGDELRCAYQLENPDGAFHYIPALNDSDKAVAAYETIIRRELGGWI</sequence>
<evidence type="ECO:0000256" key="9">
    <source>
        <dbReference type="HAMAP-Rule" id="MF_00323"/>
    </source>
</evidence>
<dbReference type="NCBIfam" id="TIGR00109">
    <property type="entry name" value="hemH"/>
    <property type="match status" value="1"/>
</dbReference>
<dbReference type="AlphaFoldDB" id="S3B8V5"/>
<dbReference type="PANTHER" id="PTHR11108:SF1">
    <property type="entry name" value="FERROCHELATASE, MITOCHONDRIAL"/>
    <property type="match status" value="1"/>
</dbReference>
<evidence type="ECO:0000256" key="3">
    <source>
        <dbReference type="ARBA" id="ARBA00022723"/>
    </source>
</evidence>
<dbReference type="Gene3D" id="3.40.50.1400">
    <property type="match status" value="2"/>
</dbReference>
<evidence type="ECO:0000256" key="10">
    <source>
        <dbReference type="RuleBase" id="RU000607"/>
    </source>
</evidence>
<keyword evidence="12" id="KW-1185">Reference proteome</keyword>
<comment type="catalytic activity">
    <reaction evidence="8">
        <text>Fe-coproporphyrin III + 2 H(+) = coproporphyrin III + Fe(2+)</text>
        <dbReference type="Rhea" id="RHEA:49572"/>
        <dbReference type="ChEBI" id="CHEBI:15378"/>
        <dbReference type="ChEBI" id="CHEBI:29033"/>
        <dbReference type="ChEBI" id="CHEBI:68438"/>
        <dbReference type="ChEBI" id="CHEBI:131725"/>
        <dbReference type="EC" id="4.99.1.9"/>
    </reaction>
    <physiologicalReaction direction="right-to-left" evidence="8">
        <dbReference type="Rhea" id="RHEA:49574"/>
    </physiologicalReaction>
</comment>
<evidence type="ECO:0000256" key="2">
    <source>
        <dbReference type="ARBA" id="ARBA00022490"/>
    </source>
</evidence>
<dbReference type="HAMAP" id="MF_00323">
    <property type="entry name" value="Ferrochelatase"/>
    <property type="match status" value="1"/>
</dbReference>
<dbReference type="PATRIC" id="fig|1203554.3.peg.2169"/>
<keyword evidence="2 9" id="KW-0963">Cytoplasm</keyword>
<dbReference type="PROSITE" id="PS00534">
    <property type="entry name" value="FERROCHELATASE"/>
    <property type="match status" value="1"/>
</dbReference>
<dbReference type="SUPFAM" id="SSF53800">
    <property type="entry name" value="Chelatase"/>
    <property type="match status" value="1"/>
</dbReference>
<comment type="catalytic activity">
    <reaction evidence="9 10">
        <text>heme b + 2 H(+) = protoporphyrin IX + Fe(2+)</text>
        <dbReference type="Rhea" id="RHEA:22584"/>
        <dbReference type="ChEBI" id="CHEBI:15378"/>
        <dbReference type="ChEBI" id="CHEBI:29033"/>
        <dbReference type="ChEBI" id="CHEBI:57306"/>
        <dbReference type="ChEBI" id="CHEBI:60344"/>
        <dbReference type="EC" id="4.98.1.1"/>
    </reaction>
</comment>
<evidence type="ECO:0000313" key="12">
    <source>
        <dbReference type="Proteomes" id="UP000014400"/>
    </source>
</evidence>
<dbReference type="InterPro" id="IPR001015">
    <property type="entry name" value="Ferrochelatase"/>
</dbReference>
<evidence type="ECO:0000256" key="7">
    <source>
        <dbReference type="ARBA" id="ARBA00023244"/>
    </source>
</evidence>
<name>S3B8V5_9BURK</name>
<comment type="caution">
    <text evidence="11">The sequence shown here is derived from an EMBL/GenBank/DDBJ whole genome shotgun (WGS) entry which is preliminary data.</text>
</comment>
<comment type="pathway">
    <text evidence="9 10">Porphyrin-containing compound metabolism; protoheme biosynthesis; protoheme from protoporphyrin-IX: step 1/1.</text>
</comment>
<dbReference type="eggNOG" id="COG0276">
    <property type="taxonomic scope" value="Bacteria"/>
</dbReference>
<dbReference type="GeneID" id="64062546"/>
<reference evidence="11 12" key="1">
    <citation type="submission" date="2013-04" db="EMBL/GenBank/DDBJ databases">
        <title>The Genome Sequence of Sutterella wadsworthensis HGA0223.</title>
        <authorList>
            <consortium name="The Broad Institute Genomics Platform"/>
            <person name="Earl A."/>
            <person name="Ward D."/>
            <person name="Feldgarden M."/>
            <person name="Gevers D."/>
            <person name="Schmidt T.M."/>
            <person name="Dover J."/>
            <person name="Dai D."/>
            <person name="Walker B."/>
            <person name="Young S."/>
            <person name="Zeng Q."/>
            <person name="Gargeya S."/>
            <person name="Fitzgerald M."/>
            <person name="Haas B."/>
            <person name="Abouelleil A."/>
            <person name="Allen A.W."/>
            <person name="Alvarado L."/>
            <person name="Arachchi H.M."/>
            <person name="Berlin A.M."/>
            <person name="Chapman S.B."/>
            <person name="Gainer-Dewar J."/>
            <person name="Goldberg J."/>
            <person name="Griggs A."/>
            <person name="Gujja S."/>
            <person name="Hansen M."/>
            <person name="Howarth C."/>
            <person name="Imamovic A."/>
            <person name="Ireland A."/>
            <person name="Larimer J."/>
            <person name="McCowan C."/>
            <person name="Murphy C."/>
            <person name="Pearson M."/>
            <person name="Poon T.W."/>
            <person name="Priest M."/>
            <person name="Roberts A."/>
            <person name="Saif S."/>
            <person name="Shea T."/>
            <person name="Sisk P."/>
            <person name="Sykes S."/>
            <person name="Wortman J."/>
            <person name="Nusbaum C."/>
            <person name="Birren B."/>
        </authorList>
    </citation>
    <scope>NUCLEOTIDE SEQUENCE [LARGE SCALE GENOMIC DNA]</scope>
    <source>
        <strain evidence="11 12">HGA0223</strain>
    </source>
</reference>
<dbReference type="Proteomes" id="UP000014400">
    <property type="component" value="Unassembled WGS sequence"/>
</dbReference>
<dbReference type="GO" id="GO:0004325">
    <property type="term" value="F:ferrochelatase activity"/>
    <property type="evidence" value="ECO:0007669"/>
    <property type="project" value="UniProtKB-UniRule"/>
</dbReference>
<evidence type="ECO:0000256" key="6">
    <source>
        <dbReference type="ARBA" id="ARBA00023239"/>
    </source>
</evidence>
<dbReference type="HOGENOM" id="CLU_018884_0_0_4"/>
<dbReference type="Pfam" id="PF00762">
    <property type="entry name" value="Ferrochelatase"/>
    <property type="match status" value="1"/>
</dbReference>
<protein>
    <recommendedName>
        <fullName evidence="9 10">Ferrochelatase</fullName>
        <ecNumber evidence="9 10">4.98.1.1</ecNumber>
    </recommendedName>
    <alternativeName>
        <fullName evidence="9">Heme synthase</fullName>
    </alternativeName>
    <alternativeName>
        <fullName evidence="9">Protoheme ferro-lyase</fullName>
    </alternativeName>
</protein>
<dbReference type="GO" id="GO:0046872">
    <property type="term" value="F:metal ion binding"/>
    <property type="evidence" value="ECO:0007669"/>
    <property type="project" value="UniProtKB-KW"/>
</dbReference>
<keyword evidence="6 9" id="KW-0456">Lyase</keyword>
<feature type="binding site" evidence="9">
    <location>
        <position position="205"/>
    </location>
    <ligand>
        <name>Fe(2+)</name>
        <dbReference type="ChEBI" id="CHEBI:29033"/>
    </ligand>
</feature>
<proteinExistence type="inferred from homology"/>
<dbReference type="RefSeq" id="WP_016475139.1">
    <property type="nucleotide sequence ID" value="NZ_KE150481.1"/>
</dbReference>
<comment type="similarity">
    <text evidence="1 9 10">Belongs to the ferrochelatase family.</text>
</comment>
<dbReference type="GO" id="GO:0005737">
    <property type="term" value="C:cytoplasm"/>
    <property type="evidence" value="ECO:0007669"/>
    <property type="project" value="UniProtKB-SubCell"/>
</dbReference>
<accession>S3B8V5</accession>
<dbReference type="GO" id="GO:0006783">
    <property type="term" value="P:heme biosynthetic process"/>
    <property type="evidence" value="ECO:0007669"/>
    <property type="project" value="UniProtKB-UniRule"/>
</dbReference>
<dbReference type="STRING" id="1203554.HMPREF1476_02085"/>
<feature type="binding site" evidence="9">
    <location>
        <position position="285"/>
    </location>
    <ligand>
        <name>Fe(2+)</name>
        <dbReference type="ChEBI" id="CHEBI:29033"/>
    </ligand>
</feature>
<dbReference type="CDD" id="cd00419">
    <property type="entry name" value="Ferrochelatase_C"/>
    <property type="match status" value="1"/>
</dbReference>
<organism evidence="11 12">
    <name type="scientific">Sutterella wadsworthensis HGA0223</name>
    <dbReference type="NCBI Taxonomy" id="1203554"/>
    <lineage>
        <taxon>Bacteria</taxon>
        <taxon>Pseudomonadati</taxon>
        <taxon>Pseudomonadota</taxon>
        <taxon>Betaproteobacteria</taxon>
        <taxon>Burkholderiales</taxon>
        <taxon>Sutterellaceae</taxon>
        <taxon>Sutterella</taxon>
    </lineage>
</organism>
<dbReference type="EMBL" id="ATCF01000033">
    <property type="protein sequence ID" value="EPD97758.1"/>
    <property type="molecule type" value="Genomic_DNA"/>
</dbReference>
<dbReference type="CDD" id="cd03411">
    <property type="entry name" value="Ferrochelatase_N"/>
    <property type="match status" value="1"/>
</dbReference>
<dbReference type="UniPathway" id="UPA00252">
    <property type="reaction ID" value="UER00325"/>
</dbReference>
<evidence type="ECO:0000256" key="8">
    <source>
        <dbReference type="ARBA" id="ARBA00024536"/>
    </source>
</evidence>
<keyword evidence="5 9" id="KW-0350">Heme biosynthesis</keyword>
<dbReference type="EC" id="4.98.1.1" evidence="9 10"/>
<dbReference type="InterPro" id="IPR033659">
    <property type="entry name" value="Ferrochelatase_N"/>
</dbReference>
<keyword evidence="3 9" id="KW-0479">Metal-binding</keyword>
<comment type="function">
    <text evidence="9 10">Catalyzes the ferrous insertion into protoporphyrin IX.</text>
</comment>
<dbReference type="InterPro" id="IPR019772">
    <property type="entry name" value="Ferrochelatase_AS"/>
</dbReference>
<keyword evidence="4 9" id="KW-0408">Iron</keyword>
<keyword evidence="7 9" id="KW-0627">Porphyrin biosynthesis</keyword>
<gene>
    <name evidence="9" type="primary">hemH</name>
    <name evidence="11" type="ORF">HMPREF1476_02085</name>
</gene>